<dbReference type="EMBL" id="JAPCWZ010000003">
    <property type="protein sequence ID" value="KAK8872951.1"/>
    <property type="molecule type" value="Genomic_DNA"/>
</dbReference>
<protein>
    <submittedName>
        <fullName evidence="1">Uncharacterized protein</fullName>
    </submittedName>
</protein>
<evidence type="ECO:0000313" key="2">
    <source>
        <dbReference type="Proteomes" id="UP001390339"/>
    </source>
</evidence>
<sequence>MYPRGEQTTQRLMSVTAVPPQISQMTDGRNPGMSTDELLVRGIVCAKLPQTACMKSPQCKLRREEASDGTLRQPPRLPAALSQQLLRALLVFMRAQTDVPRCKIAAAVSRPPVPTHLIIVR</sequence>
<reference evidence="1 2" key="1">
    <citation type="journal article" date="2024" name="IMA Fungus">
        <title>Apiospora arundinis, a panoply of carbohydrate-active enzymes and secondary metabolites.</title>
        <authorList>
            <person name="Sorensen T."/>
            <person name="Petersen C."/>
            <person name="Muurmann A.T."/>
            <person name="Christiansen J.V."/>
            <person name="Brundto M.L."/>
            <person name="Overgaard C.K."/>
            <person name="Boysen A.T."/>
            <person name="Wollenberg R.D."/>
            <person name="Larsen T.O."/>
            <person name="Sorensen J.L."/>
            <person name="Nielsen K.L."/>
            <person name="Sondergaard T.E."/>
        </authorList>
    </citation>
    <scope>NUCLEOTIDE SEQUENCE [LARGE SCALE GENOMIC DNA]</scope>
    <source>
        <strain evidence="1 2">AAU 773</strain>
    </source>
</reference>
<dbReference type="Proteomes" id="UP001390339">
    <property type="component" value="Unassembled WGS sequence"/>
</dbReference>
<keyword evidence="2" id="KW-1185">Reference proteome</keyword>
<gene>
    <name evidence="1" type="ORF">PGQ11_003465</name>
</gene>
<comment type="caution">
    <text evidence="1">The sequence shown here is derived from an EMBL/GenBank/DDBJ whole genome shotgun (WGS) entry which is preliminary data.</text>
</comment>
<accession>A0ABR2J5X9</accession>
<name>A0ABR2J5X9_9PEZI</name>
<organism evidence="1 2">
    <name type="scientific">Apiospora arundinis</name>
    <dbReference type="NCBI Taxonomy" id="335852"/>
    <lineage>
        <taxon>Eukaryota</taxon>
        <taxon>Fungi</taxon>
        <taxon>Dikarya</taxon>
        <taxon>Ascomycota</taxon>
        <taxon>Pezizomycotina</taxon>
        <taxon>Sordariomycetes</taxon>
        <taxon>Xylariomycetidae</taxon>
        <taxon>Amphisphaeriales</taxon>
        <taxon>Apiosporaceae</taxon>
        <taxon>Apiospora</taxon>
    </lineage>
</organism>
<evidence type="ECO:0000313" key="1">
    <source>
        <dbReference type="EMBL" id="KAK8872951.1"/>
    </source>
</evidence>
<proteinExistence type="predicted"/>